<proteinExistence type="predicted"/>
<dbReference type="EMBL" id="CACRTU010000050">
    <property type="protein sequence ID" value="VYU78731.1"/>
    <property type="molecule type" value="Genomic_DNA"/>
</dbReference>
<dbReference type="InterPro" id="IPR007492">
    <property type="entry name" value="LytTR_DNA-bd_dom"/>
</dbReference>
<dbReference type="SMART" id="SM00850">
    <property type="entry name" value="LytTR"/>
    <property type="match status" value="1"/>
</dbReference>
<reference evidence="2" key="1">
    <citation type="submission" date="2019-11" db="EMBL/GenBank/DDBJ databases">
        <authorList>
            <person name="Feng L."/>
        </authorList>
    </citation>
    <scope>NUCLEOTIDE SEQUENCE</scope>
    <source>
        <strain evidence="2">CButyricumLFYP62</strain>
    </source>
</reference>
<dbReference type="PANTHER" id="PTHR37299:SF4">
    <property type="entry name" value="TRANSCRIPTIONAL REGULATOR"/>
    <property type="match status" value="1"/>
</dbReference>
<name>A0A6N3HQD3_CLOBU</name>
<dbReference type="PROSITE" id="PS50930">
    <property type="entry name" value="HTH_LYTTR"/>
    <property type="match status" value="1"/>
</dbReference>
<dbReference type="PANTHER" id="PTHR37299">
    <property type="entry name" value="TRANSCRIPTIONAL REGULATOR-RELATED"/>
    <property type="match status" value="1"/>
</dbReference>
<sequence>MFNMKVQIDINEDLNDLEIIIKCDAINDTVLTLQKYLLEISKEKKHLIFYQNEKEFYFSINQILFFETSENGIAAHTKNDIYQVHHKLYELEEMLPAYFMRVSKSTILNTHEIYSITKNITSSSKVEFHNTHKVVYVSRNYYKALKNNLHDSRL</sequence>
<dbReference type="Pfam" id="PF04397">
    <property type="entry name" value="LytTR"/>
    <property type="match status" value="1"/>
</dbReference>
<feature type="domain" description="HTH LytTR-type" evidence="1">
    <location>
        <begin position="47"/>
        <end position="151"/>
    </location>
</feature>
<organism evidence="2">
    <name type="scientific">Clostridium butyricum</name>
    <dbReference type="NCBI Taxonomy" id="1492"/>
    <lineage>
        <taxon>Bacteria</taxon>
        <taxon>Bacillati</taxon>
        <taxon>Bacillota</taxon>
        <taxon>Clostridia</taxon>
        <taxon>Eubacteriales</taxon>
        <taxon>Clostridiaceae</taxon>
        <taxon>Clostridium</taxon>
    </lineage>
</organism>
<dbReference type="GO" id="GO:0000156">
    <property type="term" value="F:phosphorelay response regulator activity"/>
    <property type="evidence" value="ECO:0007669"/>
    <property type="project" value="InterPro"/>
</dbReference>
<dbReference type="InterPro" id="IPR046947">
    <property type="entry name" value="LytR-like"/>
</dbReference>
<gene>
    <name evidence="2" type="ORF">CBLFYP62_04112</name>
</gene>
<evidence type="ECO:0000259" key="1">
    <source>
        <dbReference type="PROSITE" id="PS50930"/>
    </source>
</evidence>
<accession>A0A6N3HQD3</accession>
<dbReference type="AlphaFoldDB" id="A0A6N3HQD3"/>
<protein>
    <submittedName>
        <fullName evidence="2">Putative HTH-type transcriptional regulator</fullName>
    </submittedName>
</protein>
<dbReference type="GO" id="GO:0003677">
    <property type="term" value="F:DNA binding"/>
    <property type="evidence" value="ECO:0007669"/>
    <property type="project" value="InterPro"/>
</dbReference>
<dbReference type="Gene3D" id="2.40.50.1020">
    <property type="entry name" value="LytTr DNA-binding domain"/>
    <property type="match status" value="1"/>
</dbReference>
<evidence type="ECO:0000313" key="2">
    <source>
        <dbReference type="EMBL" id="VYU78731.1"/>
    </source>
</evidence>